<organism evidence="2 3">
    <name type="scientific">Nocardioides simplex</name>
    <name type="common">Arthrobacter simplex</name>
    <dbReference type="NCBI Taxonomy" id="2045"/>
    <lineage>
        <taxon>Bacteria</taxon>
        <taxon>Bacillati</taxon>
        <taxon>Actinomycetota</taxon>
        <taxon>Actinomycetes</taxon>
        <taxon>Propionibacteriales</taxon>
        <taxon>Nocardioidaceae</taxon>
        <taxon>Pimelobacter</taxon>
    </lineage>
</organism>
<protein>
    <submittedName>
        <fullName evidence="2">Putative integral membrane protein</fullName>
    </submittedName>
</protein>
<dbReference type="RefSeq" id="WP_075018455.1">
    <property type="nucleotide sequence ID" value="NZ_BJMC01000014.1"/>
</dbReference>
<dbReference type="STRING" id="2045.KR76_23020"/>
<dbReference type="GeneID" id="96611650"/>
<dbReference type="HOGENOM" id="CLU_100918_0_0_11"/>
<dbReference type="EMBL" id="CP009896">
    <property type="protein sequence ID" value="AJR18715.1"/>
    <property type="molecule type" value="Genomic_DNA"/>
</dbReference>
<name>A0A0C5XBP2_NOCSI</name>
<evidence type="ECO:0000313" key="3">
    <source>
        <dbReference type="Proteomes" id="UP000030300"/>
    </source>
</evidence>
<dbReference type="Pfam" id="PF02517">
    <property type="entry name" value="Rce1-like"/>
    <property type="match status" value="1"/>
</dbReference>
<dbReference type="GO" id="GO:0080120">
    <property type="term" value="P:CAAX-box protein maturation"/>
    <property type="evidence" value="ECO:0007669"/>
    <property type="project" value="UniProtKB-ARBA"/>
</dbReference>
<dbReference type="KEGG" id="psim:KR76_23020"/>
<sequence length="257" mass="27253">MTRPPSRLDRLLPRPLSHVVRDEVPETAAVRSRRRRVVAATAVTGAGLLGASLSTAPGSREFYLSTAAVAGVWTAGGLASGPLHLGWIENRDATLRRPVLTPVATGAGAFGLFYAAALVARRIPVLDDALRRVLRFADEGEGPIVLATTLANGFGEEVFFRGALYAALGDRRPVVASTAVYALATSTTRNPALVLAAGAMGTLFALQRRATGGLQAPLLTHTTWSALMLRFLPPLFRDQRTAARGGGPGRRRRRGAR</sequence>
<reference evidence="2 3" key="1">
    <citation type="journal article" date="2015" name="Genome Announc.">
        <title>Complete Genome Sequence of Steroid-Transforming Nocardioides simplex VKM Ac-2033D.</title>
        <authorList>
            <person name="Shtratnikova V.Y."/>
            <person name="Schelkunov M.I."/>
            <person name="Pekov Y.A."/>
            <person name="Fokina V.V."/>
            <person name="Logacheva M.D."/>
            <person name="Sokolov S.L."/>
            <person name="Bragin E.Y."/>
            <person name="Ashapkin V.V."/>
            <person name="Donova M.V."/>
        </authorList>
    </citation>
    <scope>NUCLEOTIDE SEQUENCE [LARGE SCALE GENOMIC DNA]</scope>
    <source>
        <strain evidence="2 3">VKM Ac-2033D</strain>
    </source>
</reference>
<accession>A0A0C5XBP2</accession>
<dbReference type="AlphaFoldDB" id="A0A0C5XBP2"/>
<keyword evidence="3" id="KW-1185">Reference proteome</keyword>
<proteinExistence type="predicted"/>
<dbReference type="InterPro" id="IPR003675">
    <property type="entry name" value="Rce1/LyrA-like_dom"/>
</dbReference>
<evidence type="ECO:0000313" key="2">
    <source>
        <dbReference type="EMBL" id="AJR18715.1"/>
    </source>
</evidence>
<feature type="domain" description="CAAX prenyl protease 2/Lysostaphin resistance protein A-like" evidence="1">
    <location>
        <begin position="144"/>
        <end position="226"/>
    </location>
</feature>
<dbReference type="GO" id="GO:0004175">
    <property type="term" value="F:endopeptidase activity"/>
    <property type="evidence" value="ECO:0007669"/>
    <property type="project" value="UniProtKB-ARBA"/>
</dbReference>
<dbReference type="Proteomes" id="UP000030300">
    <property type="component" value="Chromosome"/>
</dbReference>
<gene>
    <name evidence="2" type="ORF">KR76_23020</name>
</gene>
<evidence type="ECO:0000259" key="1">
    <source>
        <dbReference type="Pfam" id="PF02517"/>
    </source>
</evidence>